<proteinExistence type="predicted"/>
<name>A0ACC2KGT0_PERAE</name>
<gene>
    <name evidence="1" type="ORF">MRB53_028884</name>
</gene>
<sequence length="475" mass="52622">MASPGVTTTTWSPRSHYSHLPPPPTLYKNLLYPSLPHARDPNRSLSISPNTFHSYFFLPYGSNSNHILMALRVVPIPISLRSASSSEKIRSRDRSQIRNPRFFALKSNLKQQRRGTQIAPPDLSPLLPTEETAARFGLEMTVVELERLFKQAAVGGDHLLRKLSGPFHPSLPSGSSGRPVRVAYQGVRGSYCQEAAVKAFSSVSNCDAFPCDHMEDAFQALNDRSADRAVIPVENSIDGPIDRNLDLLLRHDGIRIVGELILPVNHCLLALPGVSRSDLRRIVSHPQALSHCRTNLAAAADLEIDEVPNPADAARYVSEDRIADTAVIGSKIAAREFGLEVLEQNFQDPNGNFNRFLQLGLETGAATEPEGEKSRNRKTTVAFSLENGVSDLFRALWHFETRDIPVVRVEHRPNRSSPVRVAKKEKVDFGYMDYVFIVDLEGSVSDSEMKSALVQLEEISGFVRVLGSYKCGLLH</sequence>
<organism evidence="1 2">
    <name type="scientific">Persea americana</name>
    <name type="common">Avocado</name>
    <dbReference type="NCBI Taxonomy" id="3435"/>
    <lineage>
        <taxon>Eukaryota</taxon>
        <taxon>Viridiplantae</taxon>
        <taxon>Streptophyta</taxon>
        <taxon>Embryophyta</taxon>
        <taxon>Tracheophyta</taxon>
        <taxon>Spermatophyta</taxon>
        <taxon>Magnoliopsida</taxon>
        <taxon>Magnoliidae</taxon>
        <taxon>Laurales</taxon>
        <taxon>Lauraceae</taxon>
        <taxon>Persea</taxon>
    </lineage>
</organism>
<dbReference type="Proteomes" id="UP001234297">
    <property type="component" value="Chromosome 9"/>
</dbReference>
<accession>A0ACC2KGT0</accession>
<evidence type="ECO:0000313" key="2">
    <source>
        <dbReference type="Proteomes" id="UP001234297"/>
    </source>
</evidence>
<comment type="caution">
    <text evidence="1">The sequence shown here is derived from an EMBL/GenBank/DDBJ whole genome shotgun (WGS) entry which is preliminary data.</text>
</comment>
<evidence type="ECO:0000313" key="1">
    <source>
        <dbReference type="EMBL" id="KAJ8620355.1"/>
    </source>
</evidence>
<protein>
    <submittedName>
        <fullName evidence="1">Uncharacterized protein</fullName>
    </submittedName>
</protein>
<keyword evidence="2" id="KW-1185">Reference proteome</keyword>
<reference evidence="1 2" key="1">
    <citation type="journal article" date="2022" name="Hortic Res">
        <title>A haplotype resolved chromosomal level avocado genome allows analysis of novel avocado genes.</title>
        <authorList>
            <person name="Nath O."/>
            <person name="Fletcher S.J."/>
            <person name="Hayward A."/>
            <person name="Shaw L.M."/>
            <person name="Masouleh A.K."/>
            <person name="Furtado A."/>
            <person name="Henry R.J."/>
            <person name="Mitter N."/>
        </authorList>
    </citation>
    <scope>NUCLEOTIDE SEQUENCE [LARGE SCALE GENOMIC DNA]</scope>
    <source>
        <strain evidence="2">cv. Hass</strain>
        <tissue evidence="1">Leaves</tissue>
    </source>
</reference>
<dbReference type="EMBL" id="CM056817">
    <property type="protein sequence ID" value="KAJ8620355.1"/>
    <property type="molecule type" value="Genomic_DNA"/>
</dbReference>